<accession>N1PJL7</accession>
<dbReference type="GO" id="GO:0030638">
    <property type="term" value="P:polyketide metabolic process"/>
    <property type="evidence" value="ECO:0007669"/>
    <property type="project" value="InterPro"/>
</dbReference>
<dbReference type="EMBL" id="KB446541">
    <property type="protein sequence ID" value="EME42768.1"/>
    <property type="molecule type" value="Genomic_DNA"/>
</dbReference>
<feature type="region of interest" description="Disordered" evidence="1">
    <location>
        <begin position="339"/>
        <end position="378"/>
    </location>
</feature>
<dbReference type="HOGENOM" id="CLU_032662_2_0_1"/>
<dbReference type="PANTHER" id="PTHR38436:SF3">
    <property type="entry name" value="CARBOXYMETHYLENEBUTENOLIDASE-RELATED"/>
    <property type="match status" value="1"/>
</dbReference>
<proteinExistence type="predicted"/>
<dbReference type="STRING" id="675120.N1PJL7"/>
<evidence type="ECO:0000313" key="2">
    <source>
        <dbReference type="EMBL" id="EME42768.1"/>
    </source>
</evidence>
<protein>
    <recommendedName>
        <fullName evidence="4">SnoaL-like domain-containing protein</fullName>
    </recommendedName>
</protein>
<evidence type="ECO:0000256" key="1">
    <source>
        <dbReference type="SAM" id="MobiDB-lite"/>
    </source>
</evidence>
<dbReference type="eggNOG" id="ENOG502RYJ9">
    <property type="taxonomic scope" value="Eukaryota"/>
</dbReference>
<gene>
    <name evidence="2" type="ORF">DOTSEDRAFT_176049</name>
</gene>
<dbReference type="PANTHER" id="PTHR38436">
    <property type="entry name" value="POLYKETIDE CYCLASE SNOAL-LIKE DOMAIN"/>
    <property type="match status" value="1"/>
</dbReference>
<reference evidence="3" key="1">
    <citation type="journal article" date="2012" name="PLoS Genet.">
        <title>The genomes of the fungal plant pathogens Cladosporium fulvum and Dothistroma septosporum reveal adaptation to different hosts and lifestyles but also signatures of common ancestry.</title>
        <authorList>
            <person name="de Wit P.J.G.M."/>
            <person name="van der Burgt A."/>
            <person name="Oekmen B."/>
            <person name="Stergiopoulos I."/>
            <person name="Abd-Elsalam K.A."/>
            <person name="Aerts A.L."/>
            <person name="Bahkali A.H."/>
            <person name="Beenen H.G."/>
            <person name="Chettri P."/>
            <person name="Cox M.P."/>
            <person name="Datema E."/>
            <person name="de Vries R.P."/>
            <person name="Dhillon B."/>
            <person name="Ganley A.R."/>
            <person name="Griffiths S.A."/>
            <person name="Guo Y."/>
            <person name="Hamelin R.C."/>
            <person name="Henrissat B."/>
            <person name="Kabir M.S."/>
            <person name="Jashni M.K."/>
            <person name="Kema G."/>
            <person name="Klaubauf S."/>
            <person name="Lapidus A."/>
            <person name="Levasseur A."/>
            <person name="Lindquist E."/>
            <person name="Mehrabi R."/>
            <person name="Ohm R.A."/>
            <person name="Owen T.J."/>
            <person name="Salamov A."/>
            <person name="Schwelm A."/>
            <person name="Schijlen E."/>
            <person name="Sun H."/>
            <person name="van den Burg H.A."/>
            <person name="van Ham R.C.H.J."/>
            <person name="Zhang S."/>
            <person name="Goodwin S.B."/>
            <person name="Grigoriev I.V."/>
            <person name="Collemare J."/>
            <person name="Bradshaw R.E."/>
        </authorList>
    </citation>
    <scope>NUCLEOTIDE SEQUENCE [LARGE SCALE GENOMIC DNA]</scope>
    <source>
        <strain evidence="3">NZE10 / CBS 128990</strain>
    </source>
</reference>
<evidence type="ECO:0000313" key="3">
    <source>
        <dbReference type="Proteomes" id="UP000016933"/>
    </source>
</evidence>
<dbReference type="SUPFAM" id="SSF54427">
    <property type="entry name" value="NTF2-like"/>
    <property type="match status" value="1"/>
</dbReference>
<feature type="compositionally biased region" description="Basic and acidic residues" evidence="1">
    <location>
        <begin position="339"/>
        <end position="353"/>
    </location>
</feature>
<dbReference type="Proteomes" id="UP000016933">
    <property type="component" value="Unassembled WGS sequence"/>
</dbReference>
<reference evidence="2 3" key="2">
    <citation type="journal article" date="2012" name="PLoS Pathog.">
        <title>Diverse lifestyles and strategies of plant pathogenesis encoded in the genomes of eighteen Dothideomycetes fungi.</title>
        <authorList>
            <person name="Ohm R.A."/>
            <person name="Feau N."/>
            <person name="Henrissat B."/>
            <person name="Schoch C.L."/>
            <person name="Horwitz B.A."/>
            <person name="Barry K.W."/>
            <person name="Condon B.J."/>
            <person name="Copeland A.C."/>
            <person name="Dhillon B."/>
            <person name="Glaser F."/>
            <person name="Hesse C.N."/>
            <person name="Kosti I."/>
            <person name="LaButti K."/>
            <person name="Lindquist E.A."/>
            <person name="Lucas S."/>
            <person name="Salamov A.A."/>
            <person name="Bradshaw R.E."/>
            <person name="Ciuffetti L."/>
            <person name="Hamelin R.C."/>
            <person name="Kema G.H.J."/>
            <person name="Lawrence C."/>
            <person name="Scott J.A."/>
            <person name="Spatafora J.W."/>
            <person name="Turgeon B.G."/>
            <person name="de Wit P.J.G.M."/>
            <person name="Zhong S."/>
            <person name="Goodwin S.B."/>
            <person name="Grigoriev I.V."/>
        </authorList>
    </citation>
    <scope>NUCLEOTIDE SEQUENCE [LARGE SCALE GENOMIC DNA]</scope>
    <source>
        <strain evidence="3">NZE10 / CBS 128990</strain>
    </source>
</reference>
<evidence type="ECO:0008006" key="4">
    <source>
        <dbReference type="Google" id="ProtNLM"/>
    </source>
</evidence>
<dbReference type="InterPro" id="IPR009959">
    <property type="entry name" value="Cyclase_SnoaL-like"/>
</dbReference>
<sequence length="378" mass="41963">MFERKPPRLHVTADDDEFDSSILQHLKDEGFNVTYLPWQNGGKPYRTQLAHLADDLELGESYAILSYASAAADCLDYHLKPQPHLAALIAYYPTHIPSPKASYPTQLNLLCHIAGSQGFAPAFPSYTYRNARPGFAEADLEEYNKVAASLAWTRTLGFLRKNFKIEKGEELEALRERHSAAVFLRKDVQEVMGSFTGDGWVTCVPTMTGGMNRQELVMFYKDYFIPSSPPSLNLRLVSRTTGIDRIVDEMVISFKHTQEVPWILPGVKATNKVVHVALVSIVTVRGGKLVSEHMYWDQASVLVQVGLLDPNLVPGSFQKQGLKRLPVCGAEAASKVLDEESKPSNELIPDWKNRVKRQGASLPARPKQAVNGGQAGKS</sequence>
<dbReference type="InterPro" id="IPR032710">
    <property type="entry name" value="NTF2-like_dom_sf"/>
</dbReference>
<dbReference type="AlphaFoldDB" id="N1PJL7"/>
<keyword evidence="3" id="KW-1185">Reference proteome</keyword>
<dbReference type="OMA" id="VSEHMYW"/>
<dbReference type="OrthoDB" id="19014at2759"/>
<organism evidence="2 3">
    <name type="scientific">Dothistroma septosporum (strain NZE10 / CBS 128990)</name>
    <name type="common">Red band needle blight fungus</name>
    <name type="synonym">Mycosphaerella pini</name>
    <dbReference type="NCBI Taxonomy" id="675120"/>
    <lineage>
        <taxon>Eukaryota</taxon>
        <taxon>Fungi</taxon>
        <taxon>Dikarya</taxon>
        <taxon>Ascomycota</taxon>
        <taxon>Pezizomycotina</taxon>
        <taxon>Dothideomycetes</taxon>
        <taxon>Dothideomycetidae</taxon>
        <taxon>Mycosphaerellales</taxon>
        <taxon>Mycosphaerellaceae</taxon>
        <taxon>Dothistroma</taxon>
    </lineage>
</organism>
<dbReference type="Gene3D" id="3.10.450.50">
    <property type="match status" value="1"/>
</dbReference>
<name>N1PJL7_DOTSN</name>